<dbReference type="InterPro" id="IPR000836">
    <property type="entry name" value="PRTase_dom"/>
</dbReference>
<protein>
    <submittedName>
        <fullName evidence="2">Putative HAD superfamily protein/hypoxanthine phosphoribosyltransferase</fullName>
    </submittedName>
</protein>
<accession>A0A840Z2J6</accession>
<dbReference type="RefSeq" id="WP_184005392.1">
    <property type="nucleotide sequence ID" value="NZ_BAABIF010000011.1"/>
</dbReference>
<keyword evidence="2" id="KW-0808">Transferase</keyword>
<dbReference type="Pfam" id="PF00156">
    <property type="entry name" value="Pribosyltran"/>
    <property type="match status" value="1"/>
</dbReference>
<dbReference type="InterPro" id="IPR023214">
    <property type="entry name" value="HAD_sf"/>
</dbReference>
<dbReference type="EMBL" id="JACIJI010000007">
    <property type="protein sequence ID" value="MBB5719974.1"/>
    <property type="molecule type" value="Genomic_DNA"/>
</dbReference>
<feature type="domain" description="Phosphoribosyltransferase" evidence="1">
    <location>
        <begin position="8"/>
        <end position="104"/>
    </location>
</feature>
<reference evidence="2 3" key="1">
    <citation type="submission" date="2020-08" db="EMBL/GenBank/DDBJ databases">
        <title>Genomic Encyclopedia of Type Strains, Phase IV (KMG-IV): sequencing the most valuable type-strain genomes for metagenomic binning, comparative biology and taxonomic classification.</title>
        <authorList>
            <person name="Goeker M."/>
        </authorList>
    </citation>
    <scope>NUCLEOTIDE SEQUENCE [LARGE SCALE GENOMIC DNA]</scope>
    <source>
        <strain evidence="2 3">DSM 27203</strain>
    </source>
</reference>
<sequence>MHFRSVEELNRTIIRNLHRLPGDIDLIVGIPRSGMLAASLIALHKNLPLADLEGFTAGRTFASGKTRGQHARRDRTEYRHALIVDDSIRTGTAMREAITLVERSDIPAQSSFCAAYGTQDSKDDLADLILEAVPEPRLFEWNILHHPILESACVDIDGVLCLDPDDAENDDGPAYRTFLANARPLHRPSHRIGTLVTSRLERYRAETEAWLYANDIRYDSLRMLDLPDAATRRRLGAHGSFKASVYRELDSPIFIESELAQARTIAVASGKPVLSLEGPELCQPSLASMALKQGIGSGRNAKRLLRRIVGPQGYHKLRTVLRTGA</sequence>
<evidence type="ECO:0000313" key="3">
    <source>
        <dbReference type="Proteomes" id="UP000554342"/>
    </source>
</evidence>
<proteinExistence type="predicted"/>
<dbReference type="CDD" id="cd06223">
    <property type="entry name" value="PRTases_typeI"/>
    <property type="match status" value="1"/>
</dbReference>
<organism evidence="2 3">
    <name type="scientific">Stakelama sediminis</name>
    <dbReference type="NCBI Taxonomy" id="463200"/>
    <lineage>
        <taxon>Bacteria</taxon>
        <taxon>Pseudomonadati</taxon>
        <taxon>Pseudomonadota</taxon>
        <taxon>Alphaproteobacteria</taxon>
        <taxon>Sphingomonadales</taxon>
        <taxon>Sphingomonadaceae</taxon>
        <taxon>Stakelama</taxon>
    </lineage>
</organism>
<dbReference type="Gene3D" id="3.40.50.1000">
    <property type="entry name" value="HAD superfamily/HAD-like"/>
    <property type="match status" value="1"/>
</dbReference>
<name>A0A840Z2J6_9SPHN</name>
<dbReference type="Gene3D" id="3.40.50.2020">
    <property type="match status" value="1"/>
</dbReference>
<gene>
    <name evidence="2" type="ORF">FHR23_002933</name>
</gene>
<dbReference type="AlphaFoldDB" id="A0A840Z2J6"/>
<keyword evidence="2" id="KW-0328">Glycosyltransferase</keyword>
<keyword evidence="3" id="KW-1185">Reference proteome</keyword>
<dbReference type="GO" id="GO:0016757">
    <property type="term" value="F:glycosyltransferase activity"/>
    <property type="evidence" value="ECO:0007669"/>
    <property type="project" value="UniProtKB-KW"/>
</dbReference>
<evidence type="ECO:0000313" key="2">
    <source>
        <dbReference type="EMBL" id="MBB5719974.1"/>
    </source>
</evidence>
<dbReference type="SUPFAM" id="SSF53271">
    <property type="entry name" value="PRTase-like"/>
    <property type="match status" value="1"/>
</dbReference>
<evidence type="ECO:0000259" key="1">
    <source>
        <dbReference type="Pfam" id="PF00156"/>
    </source>
</evidence>
<dbReference type="Proteomes" id="UP000554342">
    <property type="component" value="Unassembled WGS sequence"/>
</dbReference>
<dbReference type="InterPro" id="IPR029057">
    <property type="entry name" value="PRTase-like"/>
</dbReference>
<comment type="caution">
    <text evidence="2">The sequence shown here is derived from an EMBL/GenBank/DDBJ whole genome shotgun (WGS) entry which is preliminary data.</text>
</comment>